<organism evidence="2 3">
    <name type="scientific">Oxalicibacterium flavum</name>
    <dbReference type="NCBI Taxonomy" id="179467"/>
    <lineage>
        <taxon>Bacteria</taxon>
        <taxon>Pseudomonadati</taxon>
        <taxon>Pseudomonadota</taxon>
        <taxon>Betaproteobacteria</taxon>
        <taxon>Burkholderiales</taxon>
        <taxon>Oxalobacteraceae</taxon>
        <taxon>Oxalicibacterium</taxon>
    </lineage>
</organism>
<dbReference type="PROSITE" id="PS51186">
    <property type="entry name" value="GNAT"/>
    <property type="match status" value="1"/>
</dbReference>
<dbReference type="Pfam" id="PF13508">
    <property type="entry name" value="Acetyltransf_7"/>
    <property type="match status" value="1"/>
</dbReference>
<sequence length="165" mass="19158">MEARPLRFKSISAKMSNEPCSSRSDVTITDVTTEDLDELVAIRIEAMRESLERIKRFDPVRARERFTSNFDPQRTKFILLGHQRTGFFVTRILPHTLLLDHLYIIPAYQNQGIGRHVLSHIFKEADGVGLPVTVGALRESASNRFYLRHGFKLVKSDEYDNYYQR</sequence>
<dbReference type="InterPro" id="IPR000182">
    <property type="entry name" value="GNAT_dom"/>
</dbReference>
<dbReference type="AlphaFoldDB" id="A0A8J2XYT4"/>
<dbReference type="EMBL" id="BMCG01000006">
    <property type="protein sequence ID" value="GGC17104.1"/>
    <property type="molecule type" value="Genomic_DNA"/>
</dbReference>
<dbReference type="CDD" id="cd04301">
    <property type="entry name" value="NAT_SF"/>
    <property type="match status" value="1"/>
</dbReference>
<feature type="domain" description="N-acetyltransferase" evidence="1">
    <location>
        <begin position="26"/>
        <end position="165"/>
    </location>
</feature>
<dbReference type="Gene3D" id="3.40.630.30">
    <property type="match status" value="1"/>
</dbReference>
<evidence type="ECO:0000259" key="1">
    <source>
        <dbReference type="PROSITE" id="PS51186"/>
    </source>
</evidence>
<keyword evidence="3" id="KW-1185">Reference proteome</keyword>
<accession>A0A8J2XYT4</accession>
<gene>
    <name evidence="2" type="ORF">GCM10007205_27610</name>
</gene>
<dbReference type="GO" id="GO:0016747">
    <property type="term" value="F:acyltransferase activity, transferring groups other than amino-acyl groups"/>
    <property type="evidence" value="ECO:0007669"/>
    <property type="project" value="InterPro"/>
</dbReference>
<protein>
    <submittedName>
        <fullName evidence="2">GNAT family acetyltransferase</fullName>
    </submittedName>
</protein>
<dbReference type="InterPro" id="IPR016181">
    <property type="entry name" value="Acyl_CoA_acyltransferase"/>
</dbReference>
<evidence type="ECO:0000313" key="3">
    <source>
        <dbReference type="Proteomes" id="UP000620266"/>
    </source>
</evidence>
<reference evidence="2" key="1">
    <citation type="journal article" date="2014" name="Int. J. Syst. Evol. Microbiol.">
        <title>Complete genome sequence of Corynebacterium casei LMG S-19264T (=DSM 44701T), isolated from a smear-ripened cheese.</title>
        <authorList>
            <consortium name="US DOE Joint Genome Institute (JGI-PGF)"/>
            <person name="Walter F."/>
            <person name="Albersmeier A."/>
            <person name="Kalinowski J."/>
            <person name="Ruckert C."/>
        </authorList>
    </citation>
    <scope>NUCLEOTIDE SEQUENCE</scope>
    <source>
        <strain evidence="2">CCM 7086</strain>
    </source>
</reference>
<dbReference type="SUPFAM" id="SSF55729">
    <property type="entry name" value="Acyl-CoA N-acyltransferases (Nat)"/>
    <property type="match status" value="1"/>
</dbReference>
<reference evidence="2" key="2">
    <citation type="submission" date="2020-09" db="EMBL/GenBank/DDBJ databases">
        <authorList>
            <person name="Sun Q."/>
            <person name="Sedlacek I."/>
        </authorList>
    </citation>
    <scope>NUCLEOTIDE SEQUENCE</scope>
    <source>
        <strain evidence="2">CCM 7086</strain>
    </source>
</reference>
<proteinExistence type="predicted"/>
<dbReference type="Proteomes" id="UP000620266">
    <property type="component" value="Unassembled WGS sequence"/>
</dbReference>
<comment type="caution">
    <text evidence="2">The sequence shown here is derived from an EMBL/GenBank/DDBJ whole genome shotgun (WGS) entry which is preliminary data.</text>
</comment>
<evidence type="ECO:0000313" key="2">
    <source>
        <dbReference type="EMBL" id="GGC17104.1"/>
    </source>
</evidence>
<name>A0A8J2XYT4_9BURK</name>